<evidence type="ECO:0000313" key="6">
    <source>
        <dbReference type="Proteomes" id="UP000654918"/>
    </source>
</evidence>
<dbReference type="InterPro" id="IPR006094">
    <property type="entry name" value="Oxid_FAD_bind_N"/>
</dbReference>
<dbReference type="InterPro" id="IPR036318">
    <property type="entry name" value="FAD-bd_PCMH-like_sf"/>
</dbReference>
<dbReference type="Proteomes" id="UP000654918">
    <property type="component" value="Unassembled WGS sequence"/>
</dbReference>
<evidence type="ECO:0000256" key="1">
    <source>
        <dbReference type="ARBA" id="ARBA00005466"/>
    </source>
</evidence>
<dbReference type="InterPro" id="IPR016169">
    <property type="entry name" value="FAD-bd_PCMH_sub2"/>
</dbReference>
<dbReference type="PANTHER" id="PTHR13878">
    <property type="entry name" value="GULONOLACTONE OXIDASE"/>
    <property type="match status" value="1"/>
</dbReference>
<sequence>MARTASSSSLALCLVWAVSVVVAGAITNIEPAVVTVAATEVAGAPLQRAETLQLTDEVVDRIASNDVTADYASYFAFDNSTVVNKATRRATSACKAFPGDPDWPLDIIWDIFDALLGKALIPTKPLGAPCYDSEWGPRDEAKCANIVKNSTNASFLSADPTANYWPIFEGRTCKPKNDTSGSQCTIGGYPEYAINVTNVAQIQLAINFARAANLRLVIKNTGHCYLGKSLGAGALSLWMHNMRDIDYLPDYKGPGYSGPALKLAAGVSVREVYEAAERHGVTVLGAVSWSVGYAGGMITGGGQNPLAGIYGMAADHVVAFQLVTPNGRLRTVSEVENPDLFWALRGGGGGTFGVVVSVIIRAHPKMNVVTAKWTLDTSNNSVDQFWTGVRKFYDEFLSWTDAGLYSFYIMWPTPQLSMNYMFAPNHTLESYNKVVKPFFDYLEANNISLSVSHQATPHASFYSAYQATWGGNQFPVGVDTSLPANRLVPRRNFVEKYEETYALIKSHVSSGKHFLGYHNAPSNAAPTIANQDNAVHPAFREMVFFLVTSSNRTADHSTPAALASQNEYLQEQVLQPWRDLTPVSEGGGTYLNEASVEETDWKESFYGGHYPRLSQIKSKWDPTDVFYATTAVGSERWVVEDGDQGVQTQNGRLCRVGPQ</sequence>
<evidence type="ECO:0000256" key="2">
    <source>
        <dbReference type="ARBA" id="ARBA00023002"/>
    </source>
</evidence>
<dbReference type="EMBL" id="WIGO01000027">
    <property type="protein sequence ID" value="KAF6837173.1"/>
    <property type="molecule type" value="Genomic_DNA"/>
</dbReference>
<dbReference type="Pfam" id="PF08031">
    <property type="entry name" value="BBE"/>
    <property type="match status" value="1"/>
</dbReference>
<name>A0A8H6KU31_9PEZI</name>
<keyword evidence="2" id="KW-0560">Oxidoreductase</keyword>
<evidence type="ECO:0000256" key="3">
    <source>
        <dbReference type="SAM" id="SignalP"/>
    </source>
</evidence>
<keyword evidence="3" id="KW-0732">Signal</keyword>
<dbReference type="InterPro" id="IPR012951">
    <property type="entry name" value="BBE"/>
</dbReference>
<gene>
    <name evidence="5" type="ORF">CPLU01_03285</name>
</gene>
<dbReference type="InterPro" id="IPR016166">
    <property type="entry name" value="FAD-bd_PCMH"/>
</dbReference>
<comment type="similarity">
    <text evidence="1">Belongs to the oxygen-dependent FAD-linked oxidoreductase family.</text>
</comment>
<proteinExistence type="inferred from homology"/>
<feature type="chain" id="PRO_5034576151" evidence="3">
    <location>
        <begin position="24"/>
        <end position="659"/>
    </location>
</feature>
<dbReference type="GO" id="GO:0016491">
    <property type="term" value="F:oxidoreductase activity"/>
    <property type="evidence" value="ECO:0007669"/>
    <property type="project" value="UniProtKB-KW"/>
</dbReference>
<dbReference type="PROSITE" id="PS51387">
    <property type="entry name" value="FAD_PCMH"/>
    <property type="match status" value="1"/>
</dbReference>
<dbReference type="GO" id="GO:0071949">
    <property type="term" value="F:FAD binding"/>
    <property type="evidence" value="ECO:0007669"/>
    <property type="project" value="InterPro"/>
</dbReference>
<feature type="signal peptide" evidence="3">
    <location>
        <begin position="1"/>
        <end position="23"/>
    </location>
</feature>
<dbReference type="Pfam" id="PF01565">
    <property type="entry name" value="FAD_binding_4"/>
    <property type="match status" value="1"/>
</dbReference>
<organism evidence="5 6">
    <name type="scientific">Colletotrichum plurivorum</name>
    <dbReference type="NCBI Taxonomy" id="2175906"/>
    <lineage>
        <taxon>Eukaryota</taxon>
        <taxon>Fungi</taxon>
        <taxon>Dikarya</taxon>
        <taxon>Ascomycota</taxon>
        <taxon>Pezizomycotina</taxon>
        <taxon>Sordariomycetes</taxon>
        <taxon>Hypocreomycetidae</taxon>
        <taxon>Glomerellales</taxon>
        <taxon>Glomerellaceae</taxon>
        <taxon>Colletotrichum</taxon>
        <taxon>Colletotrichum orchidearum species complex</taxon>
    </lineage>
</organism>
<comment type="caution">
    <text evidence="5">The sequence shown here is derived from an EMBL/GenBank/DDBJ whole genome shotgun (WGS) entry which is preliminary data.</text>
</comment>
<keyword evidence="6" id="KW-1185">Reference proteome</keyword>
<dbReference type="PANTHER" id="PTHR13878:SF91">
    <property type="entry name" value="FAD BINDING DOMAIN PROTEIN (AFU_ORTHOLOGUE AFUA_6G12070)-RELATED"/>
    <property type="match status" value="1"/>
</dbReference>
<dbReference type="AlphaFoldDB" id="A0A8H6KU31"/>
<accession>A0A8H6KU31</accession>
<evidence type="ECO:0000259" key="4">
    <source>
        <dbReference type="PROSITE" id="PS51387"/>
    </source>
</evidence>
<reference evidence="5" key="1">
    <citation type="journal article" date="2020" name="Phytopathology">
        <title>Genome Sequence Resources of Colletotrichum truncatum, C. plurivorum, C. musicola, and C. sojae: Four Species Pathogenic to Soybean (Glycine max).</title>
        <authorList>
            <person name="Rogerio F."/>
            <person name="Boufleur T.R."/>
            <person name="Ciampi-Guillardi M."/>
            <person name="Sukno S.A."/>
            <person name="Thon M.R."/>
            <person name="Massola Junior N.S."/>
            <person name="Baroncelli R."/>
        </authorList>
    </citation>
    <scope>NUCLEOTIDE SEQUENCE</scope>
    <source>
        <strain evidence="5">LFN00145</strain>
    </source>
</reference>
<dbReference type="Gene3D" id="3.30.465.10">
    <property type="match status" value="2"/>
</dbReference>
<dbReference type="InterPro" id="IPR050432">
    <property type="entry name" value="FAD-linked_Oxidoreductases_BP"/>
</dbReference>
<feature type="domain" description="FAD-binding PCMH-type" evidence="4">
    <location>
        <begin position="186"/>
        <end position="365"/>
    </location>
</feature>
<evidence type="ECO:0000313" key="5">
    <source>
        <dbReference type="EMBL" id="KAF6837173.1"/>
    </source>
</evidence>
<dbReference type="SUPFAM" id="SSF56176">
    <property type="entry name" value="FAD-binding/transporter-associated domain-like"/>
    <property type="match status" value="1"/>
</dbReference>
<protein>
    <submittedName>
        <fullName evidence="5">FAD binding domain containing protein</fullName>
    </submittedName>
</protein>